<evidence type="ECO:0000259" key="6">
    <source>
        <dbReference type="PROSITE" id="PS51462"/>
    </source>
</evidence>
<dbReference type="InterPro" id="IPR020476">
    <property type="entry name" value="Nudix_hydrolase"/>
</dbReference>
<dbReference type="EMBL" id="BSTX01000001">
    <property type="protein sequence ID" value="GLZ76713.1"/>
    <property type="molecule type" value="Genomic_DNA"/>
</dbReference>
<name>A0A9W6SI55_9ACTN</name>
<evidence type="ECO:0000313" key="8">
    <source>
        <dbReference type="Proteomes" id="UP001165079"/>
    </source>
</evidence>
<evidence type="ECO:0000256" key="3">
    <source>
        <dbReference type="ARBA" id="ARBA00022801"/>
    </source>
</evidence>
<comment type="caution">
    <text evidence="7">The sequence shown here is derived from an EMBL/GenBank/DDBJ whole genome shotgun (WGS) entry which is preliminary data.</text>
</comment>
<dbReference type="Proteomes" id="UP001165079">
    <property type="component" value="Unassembled WGS sequence"/>
</dbReference>
<dbReference type="CDD" id="cd18876">
    <property type="entry name" value="NUDIX_Hydrolase"/>
    <property type="match status" value="1"/>
</dbReference>
<dbReference type="InterPro" id="IPR015797">
    <property type="entry name" value="NUDIX_hydrolase-like_dom_sf"/>
</dbReference>
<dbReference type="GO" id="GO:0016787">
    <property type="term" value="F:hydrolase activity"/>
    <property type="evidence" value="ECO:0007669"/>
    <property type="project" value="UniProtKB-KW"/>
</dbReference>
<evidence type="ECO:0000256" key="2">
    <source>
        <dbReference type="ARBA" id="ARBA00005582"/>
    </source>
</evidence>
<protein>
    <recommendedName>
        <fullName evidence="6">Nudix hydrolase domain-containing protein</fullName>
    </recommendedName>
</protein>
<dbReference type="Pfam" id="PF00293">
    <property type="entry name" value="NUDIX"/>
    <property type="match status" value="1"/>
</dbReference>
<keyword evidence="3 5" id="KW-0378">Hydrolase</keyword>
<dbReference type="Gene3D" id="3.90.79.10">
    <property type="entry name" value="Nucleoside Triphosphate Pyrophosphohydrolase"/>
    <property type="match status" value="1"/>
</dbReference>
<dbReference type="PROSITE" id="PS51462">
    <property type="entry name" value="NUDIX"/>
    <property type="match status" value="1"/>
</dbReference>
<dbReference type="InterPro" id="IPR000086">
    <property type="entry name" value="NUDIX_hydrolase_dom"/>
</dbReference>
<evidence type="ECO:0000256" key="5">
    <source>
        <dbReference type="RuleBase" id="RU003476"/>
    </source>
</evidence>
<accession>A0A9W6SI55</accession>
<reference evidence="7" key="1">
    <citation type="submission" date="2023-03" db="EMBL/GenBank/DDBJ databases">
        <title>Actinorhabdospora filicis NBRC 111898.</title>
        <authorList>
            <person name="Ichikawa N."/>
            <person name="Sato H."/>
            <person name="Tonouchi N."/>
        </authorList>
    </citation>
    <scope>NUCLEOTIDE SEQUENCE</scope>
    <source>
        <strain evidence="7">NBRC 111898</strain>
    </source>
</reference>
<feature type="domain" description="Nudix hydrolase" evidence="6">
    <location>
        <begin position="21"/>
        <end position="149"/>
    </location>
</feature>
<evidence type="ECO:0000313" key="7">
    <source>
        <dbReference type="EMBL" id="GLZ76713.1"/>
    </source>
</evidence>
<evidence type="ECO:0000256" key="1">
    <source>
        <dbReference type="ARBA" id="ARBA00001946"/>
    </source>
</evidence>
<dbReference type="PANTHER" id="PTHR43046">
    <property type="entry name" value="GDP-MANNOSE MANNOSYL HYDROLASE"/>
    <property type="match status" value="1"/>
</dbReference>
<keyword evidence="8" id="KW-1185">Reference proteome</keyword>
<keyword evidence="4" id="KW-0460">Magnesium</keyword>
<evidence type="ECO:0000256" key="4">
    <source>
        <dbReference type="ARBA" id="ARBA00022842"/>
    </source>
</evidence>
<dbReference type="PROSITE" id="PS00893">
    <property type="entry name" value="NUDIX_BOX"/>
    <property type="match status" value="1"/>
</dbReference>
<dbReference type="SUPFAM" id="SSF55811">
    <property type="entry name" value="Nudix"/>
    <property type="match status" value="1"/>
</dbReference>
<dbReference type="PRINTS" id="PR00502">
    <property type="entry name" value="NUDIXFAMILY"/>
</dbReference>
<proteinExistence type="inferred from homology"/>
<gene>
    <name evidence="7" type="ORF">Afil01_15200</name>
</gene>
<dbReference type="AlphaFoldDB" id="A0A9W6SI55"/>
<sequence length="165" mass="18066">MPGHTLGTVTGPETQEHDPAQAVMAAGALFTDEAGSVMLVKPTYKSFWDIPGGYVERGESPQDACVREVHEELGLKISPGPLLVVDWAPTAKEGGKLLFVFDGGRLSIEERNAIQIETRELVRYEFVPPERFAEYTIDRLVLRLTAALEATSSGVPAYLEHGKRT</sequence>
<dbReference type="PANTHER" id="PTHR43046:SF12">
    <property type="entry name" value="GDP-MANNOSE MANNOSYL HYDROLASE"/>
    <property type="match status" value="1"/>
</dbReference>
<organism evidence="7 8">
    <name type="scientific">Actinorhabdospora filicis</name>
    <dbReference type="NCBI Taxonomy" id="1785913"/>
    <lineage>
        <taxon>Bacteria</taxon>
        <taxon>Bacillati</taxon>
        <taxon>Actinomycetota</taxon>
        <taxon>Actinomycetes</taxon>
        <taxon>Micromonosporales</taxon>
        <taxon>Micromonosporaceae</taxon>
        <taxon>Actinorhabdospora</taxon>
    </lineage>
</organism>
<comment type="cofactor">
    <cofactor evidence="1">
        <name>Mg(2+)</name>
        <dbReference type="ChEBI" id="CHEBI:18420"/>
    </cofactor>
</comment>
<dbReference type="InterPro" id="IPR020084">
    <property type="entry name" value="NUDIX_hydrolase_CS"/>
</dbReference>
<comment type="similarity">
    <text evidence="2 5">Belongs to the Nudix hydrolase family.</text>
</comment>